<sequence length="390" mass="44420">METSAVLNSHIAVSNLRAKCSIIQNYPLHRIDLRGNLVDIFPEGSPYHRFAMNLQNYERFLATSMTQESAIVRYLLGDRGSTTASAMVTPKLAAIYSYHVSALLAAYRLLDLELLHSSPDPTMLPPLYSNCITPQMVEKATIKDRWRKLGNWQQLLIEFRNLYGGISQEEEGVVSIVDSPLRGSLAHLQGLAETHSNQKFSNVIQNFRGAALHWTLMHEMARLNTHELPAIPESISAIIDQATLHHVNEMYQPRTREKMGVYLREHSRGELVLPLHLSLMVTPCFLLMPTILVKSNFPRQSIYQLSCALGNQKPKILVQVEKEIWNAFSRIREDSSMKVVHSVFRQFLDSNPVREVLNMSPTDPLFSFFQCEWPRGKQEKSPVYAVVFFG</sequence>
<dbReference type="EMBL" id="KN817522">
    <property type="protein sequence ID" value="KJA27946.1"/>
    <property type="molecule type" value="Genomic_DNA"/>
</dbReference>
<evidence type="ECO:0000313" key="1">
    <source>
        <dbReference type="EMBL" id="KJA27946.1"/>
    </source>
</evidence>
<dbReference type="STRING" id="945553.A0A0D2PHH5"/>
<keyword evidence="2" id="KW-1185">Reference proteome</keyword>
<proteinExistence type="predicted"/>
<protein>
    <submittedName>
        <fullName evidence="1">Uncharacterized protein</fullName>
    </submittedName>
</protein>
<dbReference type="OrthoDB" id="3064837at2759"/>
<organism evidence="1 2">
    <name type="scientific">Hypholoma sublateritium (strain FD-334 SS-4)</name>
    <dbReference type="NCBI Taxonomy" id="945553"/>
    <lineage>
        <taxon>Eukaryota</taxon>
        <taxon>Fungi</taxon>
        <taxon>Dikarya</taxon>
        <taxon>Basidiomycota</taxon>
        <taxon>Agaricomycotina</taxon>
        <taxon>Agaricomycetes</taxon>
        <taxon>Agaricomycetidae</taxon>
        <taxon>Agaricales</taxon>
        <taxon>Agaricineae</taxon>
        <taxon>Strophariaceae</taxon>
        <taxon>Hypholoma</taxon>
    </lineage>
</organism>
<gene>
    <name evidence="1" type="ORF">HYPSUDRAFT_34182</name>
</gene>
<accession>A0A0D2PHH5</accession>
<dbReference type="Proteomes" id="UP000054270">
    <property type="component" value="Unassembled WGS sequence"/>
</dbReference>
<reference evidence="2" key="1">
    <citation type="submission" date="2014-04" db="EMBL/GenBank/DDBJ databases">
        <title>Evolutionary Origins and Diversification of the Mycorrhizal Mutualists.</title>
        <authorList>
            <consortium name="DOE Joint Genome Institute"/>
            <consortium name="Mycorrhizal Genomics Consortium"/>
            <person name="Kohler A."/>
            <person name="Kuo A."/>
            <person name="Nagy L.G."/>
            <person name="Floudas D."/>
            <person name="Copeland A."/>
            <person name="Barry K.W."/>
            <person name="Cichocki N."/>
            <person name="Veneault-Fourrey C."/>
            <person name="LaButti K."/>
            <person name="Lindquist E.A."/>
            <person name="Lipzen A."/>
            <person name="Lundell T."/>
            <person name="Morin E."/>
            <person name="Murat C."/>
            <person name="Riley R."/>
            <person name="Ohm R."/>
            <person name="Sun H."/>
            <person name="Tunlid A."/>
            <person name="Henrissat B."/>
            <person name="Grigoriev I.V."/>
            <person name="Hibbett D.S."/>
            <person name="Martin F."/>
        </authorList>
    </citation>
    <scope>NUCLEOTIDE SEQUENCE [LARGE SCALE GENOMIC DNA]</scope>
    <source>
        <strain evidence="2">FD-334 SS-4</strain>
    </source>
</reference>
<name>A0A0D2PHH5_HYPSF</name>
<dbReference type="AlphaFoldDB" id="A0A0D2PHH5"/>
<evidence type="ECO:0000313" key="2">
    <source>
        <dbReference type="Proteomes" id="UP000054270"/>
    </source>
</evidence>